<dbReference type="GO" id="GO:0015627">
    <property type="term" value="C:type II protein secretion system complex"/>
    <property type="evidence" value="ECO:0007669"/>
    <property type="project" value="InterPro"/>
</dbReference>
<dbReference type="EMBL" id="QYUP01000126">
    <property type="protein sequence ID" value="RJG14674.1"/>
    <property type="molecule type" value="Genomic_DNA"/>
</dbReference>
<reference evidence="12 13" key="1">
    <citation type="submission" date="2018-09" db="EMBL/GenBank/DDBJ databases">
        <authorList>
            <person name="Zhu H."/>
        </authorList>
    </citation>
    <scope>NUCLEOTIDE SEQUENCE [LARGE SCALE GENOMIC DNA]</scope>
    <source>
        <strain evidence="12 13">K1S02-61</strain>
    </source>
</reference>
<dbReference type="SUPFAM" id="SSF54523">
    <property type="entry name" value="Pili subunits"/>
    <property type="match status" value="1"/>
</dbReference>
<comment type="subcellular location">
    <subcellularLocation>
        <location evidence="1">Cell inner membrane</location>
        <topology evidence="1">Single-pass membrane protein</topology>
    </subcellularLocation>
</comment>
<evidence type="ECO:0000256" key="5">
    <source>
        <dbReference type="ARBA" id="ARBA00022519"/>
    </source>
</evidence>
<comment type="similarity">
    <text evidence="9">Belongs to the GSP H family.</text>
</comment>
<feature type="domain" description="General secretion pathway GspH" evidence="11">
    <location>
        <begin position="44"/>
        <end position="145"/>
    </location>
</feature>
<keyword evidence="8" id="KW-0472">Membrane</keyword>
<dbReference type="NCBIfam" id="TIGR02532">
    <property type="entry name" value="IV_pilin_GFxxxE"/>
    <property type="match status" value="1"/>
</dbReference>
<dbReference type="InterPro" id="IPR022346">
    <property type="entry name" value="T2SS_GspH"/>
</dbReference>
<name>A0A418XQC9_9BURK</name>
<keyword evidence="4" id="KW-0488">Methylation</keyword>
<keyword evidence="5" id="KW-0997">Cell inner membrane</keyword>
<keyword evidence="6" id="KW-0812">Transmembrane</keyword>
<accession>A0A418XQC9</accession>
<dbReference type="GO" id="GO:0005886">
    <property type="term" value="C:plasma membrane"/>
    <property type="evidence" value="ECO:0007669"/>
    <property type="project" value="UniProtKB-SubCell"/>
</dbReference>
<dbReference type="OrthoDB" id="9180128at2"/>
<evidence type="ECO:0000256" key="3">
    <source>
        <dbReference type="ARBA" id="ARBA00022475"/>
    </source>
</evidence>
<keyword evidence="13" id="KW-1185">Reference proteome</keyword>
<keyword evidence="3" id="KW-1003">Cell membrane</keyword>
<evidence type="ECO:0000256" key="4">
    <source>
        <dbReference type="ARBA" id="ARBA00022481"/>
    </source>
</evidence>
<evidence type="ECO:0000256" key="7">
    <source>
        <dbReference type="ARBA" id="ARBA00022989"/>
    </source>
</evidence>
<dbReference type="Proteomes" id="UP000284006">
    <property type="component" value="Unassembled WGS sequence"/>
</dbReference>
<dbReference type="InterPro" id="IPR045584">
    <property type="entry name" value="Pilin-like"/>
</dbReference>
<organism evidence="12 13">
    <name type="scientific">Massilia cavernae</name>
    <dbReference type="NCBI Taxonomy" id="2320864"/>
    <lineage>
        <taxon>Bacteria</taxon>
        <taxon>Pseudomonadati</taxon>
        <taxon>Pseudomonadota</taxon>
        <taxon>Betaproteobacteria</taxon>
        <taxon>Burkholderiales</taxon>
        <taxon>Oxalobacteraceae</taxon>
        <taxon>Telluria group</taxon>
        <taxon>Massilia</taxon>
    </lineage>
</organism>
<evidence type="ECO:0000256" key="8">
    <source>
        <dbReference type="ARBA" id="ARBA00023136"/>
    </source>
</evidence>
<evidence type="ECO:0000259" key="11">
    <source>
        <dbReference type="Pfam" id="PF12019"/>
    </source>
</evidence>
<evidence type="ECO:0000256" key="2">
    <source>
        <dbReference type="ARBA" id="ARBA00021549"/>
    </source>
</evidence>
<dbReference type="Pfam" id="PF12019">
    <property type="entry name" value="GspH"/>
    <property type="match status" value="1"/>
</dbReference>
<gene>
    <name evidence="12" type="ORF">D3872_17045</name>
</gene>
<evidence type="ECO:0000256" key="9">
    <source>
        <dbReference type="ARBA" id="ARBA00025772"/>
    </source>
</evidence>
<dbReference type="Gene3D" id="3.55.40.10">
    <property type="entry name" value="minor pseudopilin epsh domain"/>
    <property type="match status" value="1"/>
</dbReference>
<evidence type="ECO:0000256" key="6">
    <source>
        <dbReference type="ARBA" id="ARBA00022692"/>
    </source>
</evidence>
<evidence type="ECO:0000256" key="1">
    <source>
        <dbReference type="ARBA" id="ARBA00004377"/>
    </source>
</evidence>
<evidence type="ECO:0000256" key="10">
    <source>
        <dbReference type="ARBA" id="ARBA00030775"/>
    </source>
</evidence>
<dbReference type="GO" id="GO:0015628">
    <property type="term" value="P:protein secretion by the type II secretion system"/>
    <property type="evidence" value="ECO:0007669"/>
    <property type="project" value="InterPro"/>
</dbReference>
<dbReference type="InterPro" id="IPR012902">
    <property type="entry name" value="N_methyl_site"/>
</dbReference>
<proteinExistence type="inferred from homology"/>
<keyword evidence="7" id="KW-1133">Transmembrane helix</keyword>
<dbReference type="AlphaFoldDB" id="A0A418XQC9"/>
<protein>
    <recommendedName>
        <fullName evidence="2">Type II secretion system protein H</fullName>
    </recommendedName>
    <alternativeName>
        <fullName evidence="10">General secretion pathway protein H</fullName>
    </alternativeName>
</protein>
<evidence type="ECO:0000313" key="12">
    <source>
        <dbReference type="EMBL" id="RJG14674.1"/>
    </source>
</evidence>
<dbReference type="Pfam" id="PF07963">
    <property type="entry name" value="N_methyl"/>
    <property type="match status" value="1"/>
</dbReference>
<sequence length="154" mass="15812">MVTRRARGFTLSELMVTVAVLAILASVAAPSFNELIANQRAKGAASDLFSSLLRTRSEAIKRNMEVSLAPATAGTAWAGGWSIAHPANAAVKLENHGAVPGATITGPAGVVFLPNGRVKGAAAPSFDVSSDGAAQHRCVSVDLSGRPYQTKLAC</sequence>
<evidence type="ECO:0000313" key="13">
    <source>
        <dbReference type="Proteomes" id="UP000284006"/>
    </source>
</evidence>
<dbReference type="RefSeq" id="WP_119811930.1">
    <property type="nucleotide sequence ID" value="NZ_QYUP01000126.1"/>
</dbReference>
<comment type="caution">
    <text evidence="12">The sequence shown here is derived from an EMBL/GenBank/DDBJ whole genome shotgun (WGS) entry which is preliminary data.</text>
</comment>